<evidence type="ECO:0000256" key="1">
    <source>
        <dbReference type="SAM" id="Phobius"/>
    </source>
</evidence>
<reference evidence="2 3" key="1">
    <citation type="submission" date="2011-03" db="EMBL/GenBank/DDBJ databases">
        <title>The Genome Sequence of Gemella haemolysans M341.</title>
        <authorList>
            <consortium name="The Broad Institute Genome Sequencing Platform"/>
            <consortium name="The Broad Institute Genome Sequencing Center for Infectious Disease"/>
            <person name="Earl A."/>
            <person name="Ward D."/>
            <person name="Feldgarden M."/>
            <person name="Gevers D."/>
            <person name="Sibley C.D."/>
            <person name="Field T.R."/>
            <person name="Grinwis M."/>
            <person name="Eshaghurshan C.S."/>
            <person name="Surette M.G."/>
            <person name="Young S.K."/>
            <person name="Zeng Q."/>
            <person name="Gargeya S."/>
            <person name="Fitzgerald M."/>
            <person name="Haas B."/>
            <person name="Abouelleil A."/>
            <person name="Alvarado L."/>
            <person name="Arachchi H.M."/>
            <person name="Berlin A."/>
            <person name="Brown A."/>
            <person name="Chapman S.B."/>
            <person name="Chen Z."/>
            <person name="Dunbar C."/>
            <person name="Freedman E."/>
            <person name="Gearin G."/>
            <person name="Gellesch M."/>
            <person name="Goldberg J."/>
            <person name="Griggs A."/>
            <person name="Gujja S."/>
            <person name="Heilman E.R."/>
            <person name="Heiman D."/>
            <person name="Howarth C."/>
            <person name="Larson L."/>
            <person name="Lui A."/>
            <person name="MacDonald P.J.P."/>
            <person name="Mehta T."/>
            <person name="Montmayeur A."/>
            <person name="Murphy C."/>
            <person name="Neiman D."/>
            <person name="Pearson M."/>
            <person name="Priest M."/>
            <person name="Roberts A."/>
            <person name="Saif S."/>
            <person name="Shea T."/>
            <person name="Shenoy N."/>
            <person name="Sisk P."/>
            <person name="Stolte C."/>
            <person name="Sykes S."/>
            <person name="White J."/>
            <person name="Yandava C."/>
            <person name="Wortman J."/>
            <person name="Nusbaum C."/>
            <person name="Birren B."/>
        </authorList>
    </citation>
    <scope>NUCLEOTIDE SEQUENCE [LARGE SCALE GENOMIC DNA]</scope>
    <source>
        <strain evidence="2 3">M341</strain>
    </source>
</reference>
<evidence type="ECO:0000313" key="2">
    <source>
        <dbReference type="EMBL" id="EGF86059.1"/>
    </source>
</evidence>
<keyword evidence="1" id="KW-0472">Membrane</keyword>
<sequence>MKKSKLSLTSLILSALYVVYLIYYISSTGSKVSTGDSATQVGTAIGIALIMPHLVCTGIALLMNALGYFLNKRGFILTAAILYTIAIVLMPIYIPFVIIQTILCYVAFSKMNPNKLQ</sequence>
<dbReference type="AlphaFoldDB" id="A0AA87AJK9"/>
<feature type="transmembrane region" description="Helical" evidence="1">
    <location>
        <begin position="81"/>
        <end position="108"/>
    </location>
</feature>
<feature type="transmembrane region" description="Helical" evidence="1">
    <location>
        <begin position="7"/>
        <end position="25"/>
    </location>
</feature>
<accession>A0AA87AJK9</accession>
<dbReference type="Proteomes" id="UP000004773">
    <property type="component" value="Unassembled WGS sequence"/>
</dbReference>
<evidence type="ECO:0000313" key="3">
    <source>
        <dbReference type="Proteomes" id="UP000004773"/>
    </source>
</evidence>
<proteinExistence type="predicted"/>
<keyword evidence="1" id="KW-0812">Transmembrane</keyword>
<name>A0AA87AJK9_9BACL</name>
<gene>
    <name evidence="2" type="ORF">HMPREF0428_01861</name>
</gene>
<feature type="transmembrane region" description="Helical" evidence="1">
    <location>
        <begin position="45"/>
        <end position="69"/>
    </location>
</feature>
<keyword evidence="1" id="KW-1133">Transmembrane helix</keyword>
<dbReference type="EMBL" id="ACRO01000047">
    <property type="protein sequence ID" value="EGF86059.1"/>
    <property type="molecule type" value="Genomic_DNA"/>
</dbReference>
<dbReference type="RefSeq" id="WP_003148042.1">
    <property type="nucleotide sequence ID" value="NZ_GL883586.1"/>
</dbReference>
<organism evidence="2 3">
    <name type="scientific">Gemella haemolysans M341</name>
    <dbReference type="NCBI Taxonomy" id="562981"/>
    <lineage>
        <taxon>Bacteria</taxon>
        <taxon>Bacillati</taxon>
        <taxon>Bacillota</taxon>
        <taxon>Bacilli</taxon>
        <taxon>Bacillales</taxon>
        <taxon>Gemellaceae</taxon>
        <taxon>Gemella</taxon>
    </lineage>
</organism>
<comment type="caution">
    <text evidence="2">The sequence shown here is derived from an EMBL/GenBank/DDBJ whole genome shotgun (WGS) entry which is preliminary data.</text>
</comment>
<protein>
    <submittedName>
        <fullName evidence="2">Uncharacterized protein</fullName>
    </submittedName>
</protein>